<gene>
    <name evidence="1" type="ORF">ADK38_31440</name>
</gene>
<reference evidence="1 2" key="1">
    <citation type="submission" date="2015-07" db="EMBL/GenBank/DDBJ databases">
        <authorList>
            <person name="Ju K.-S."/>
            <person name="Doroghazi J.R."/>
            <person name="Metcalf W.W."/>
        </authorList>
    </citation>
    <scope>NUCLEOTIDE SEQUENCE [LARGE SCALE GENOMIC DNA]</scope>
    <source>
        <strain evidence="1 2">NRRL B-3589</strain>
    </source>
</reference>
<protein>
    <submittedName>
        <fullName evidence="1">Uncharacterized protein</fullName>
    </submittedName>
</protein>
<comment type="caution">
    <text evidence="1">The sequence shown here is derived from an EMBL/GenBank/DDBJ whole genome shotgun (WGS) entry which is preliminary data.</text>
</comment>
<evidence type="ECO:0000313" key="2">
    <source>
        <dbReference type="Proteomes" id="UP000037020"/>
    </source>
</evidence>
<dbReference type="EMBL" id="LGUT01002877">
    <property type="protein sequence ID" value="KOG86370.1"/>
    <property type="molecule type" value="Genomic_DNA"/>
</dbReference>
<accession>A0ABR5IYY5</accession>
<proteinExistence type="predicted"/>
<evidence type="ECO:0000313" key="1">
    <source>
        <dbReference type="EMBL" id="KOG86370.1"/>
    </source>
</evidence>
<feature type="non-terminal residue" evidence="1">
    <location>
        <position position="1"/>
    </location>
</feature>
<dbReference type="Proteomes" id="UP000037020">
    <property type="component" value="Unassembled WGS sequence"/>
</dbReference>
<organism evidence="1 2">
    <name type="scientific">Streptomyces varsoviensis</name>
    <dbReference type="NCBI Taxonomy" id="67373"/>
    <lineage>
        <taxon>Bacteria</taxon>
        <taxon>Bacillati</taxon>
        <taxon>Actinomycetota</taxon>
        <taxon>Actinomycetes</taxon>
        <taxon>Kitasatosporales</taxon>
        <taxon>Streptomycetaceae</taxon>
        <taxon>Streptomyces</taxon>
    </lineage>
</organism>
<keyword evidence="2" id="KW-1185">Reference proteome</keyword>
<sequence>GHPLGFTAVLEADERAEMFADGESALDAYGLNAEFVPVAHGGRLTRVDHLVEIMRTVYRRDPCLGLGYGFSSFI</sequence>
<feature type="non-terminal residue" evidence="1">
    <location>
        <position position="74"/>
    </location>
</feature>
<name>A0ABR5IYY5_9ACTN</name>